<dbReference type="PROSITE" id="PS00107">
    <property type="entry name" value="PROTEIN_KINASE_ATP"/>
    <property type="match status" value="1"/>
</dbReference>
<name>A0AAD8Y394_9STRA</name>
<dbReference type="Proteomes" id="UP001224775">
    <property type="component" value="Unassembled WGS sequence"/>
</dbReference>
<dbReference type="EC" id="2.7.11.11" evidence="12"/>
<dbReference type="Gene3D" id="1.10.510.10">
    <property type="entry name" value="Transferase(Phosphotransferase) domain 1"/>
    <property type="match status" value="1"/>
</dbReference>
<keyword evidence="6 8" id="KW-0067">ATP-binding</keyword>
<evidence type="ECO:0000256" key="3">
    <source>
        <dbReference type="ARBA" id="ARBA00022679"/>
    </source>
</evidence>
<dbReference type="InterPro" id="IPR000719">
    <property type="entry name" value="Prot_kinase_dom"/>
</dbReference>
<evidence type="ECO:0000256" key="6">
    <source>
        <dbReference type="ARBA" id="ARBA00022840"/>
    </source>
</evidence>
<reference evidence="12" key="1">
    <citation type="submission" date="2023-06" db="EMBL/GenBank/DDBJ databases">
        <title>Survivors Of The Sea: Transcriptome response of Skeletonema marinoi to long-term dormancy.</title>
        <authorList>
            <person name="Pinder M.I.M."/>
            <person name="Kourtchenko O."/>
            <person name="Robertson E.K."/>
            <person name="Larsson T."/>
            <person name="Maumus F."/>
            <person name="Osuna-Cruz C.M."/>
            <person name="Vancaester E."/>
            <person name="Stenow R."/>
            <person name="Vandepoele K."/>
            <person name="Ploug H."/>
            <person name="Bruchert V."/>
            <person name="Godhe A."/>
            <person name="Topel M."/>
        </authorList>
    </citation>
    <scope>NUCLEOTIDE SEQUENCE</scope>
    <source>
        <strain evidence="12">R05AC</strain>
    </source>
</reference>
<feature type="compositionally biased region" description="Polar residues" evidence="9">
    <location>
        <begin position="81"/>
        <end position="92"/>
    </location>
</feature>
<dbReference type="SUPFAM" id="SSF51206">
    <property type="entry name" value="cAMP-binding domain-like"/>
    <property type="match status" value="2"/>
</dbReference>
<evidence type="ECO:0000256" key="1">
    <source>
        <dbReference type="ARBA" id="ARBA00022527"/>
    </source>
</evidence>
<evidence type="ECO:0000313" key="12">
    <source>
        <dbReference type="EMBL" id="KAK1738217.1"/>
    </source>
</evidence>
<keyword evidence="1" id="KW-0723">Serine/threonine-protein kinase</keyword>
<dbReference type="SMART" id="SM00220">
    <property type="entry name" value="S_TKc"/>
    <property type="match status" value="1"/>
</dbReference>
<dbReference type="EMBL" id="JATAAI010000021">
    <property type="protein sequence ID" value="KAK1738217.1"/>
    <property type="molecule type" value="Genomic_DNA"/>
</dbReference>
<dbReference type="PROSITE" id="PS50011">
    <property type="entry name" value="PROTEIN_KINASE_DOM"/>
    <property type="match status" value="1"/>
</dbReference>
<dbReference type="PANTHER" id="PTHR24353:SF147">
    <property type="entry name" value="CGMP-DEPENDENT SERINE_THREONIN PROTEIN KINASE-RELATED"/>
    <property type="match status" value="1"/>
</dbReference>
<dbReference type="SUPFAM" id="SSF56112">
    <property type="entry name" value="Protein kinase-like (PK-like)"/>
    <property type="match status" value="1"/>
</dbReference>
<evidence type="ECO:0000256" key="7">
    <source>
        <dbReference type="ARBA" id="ARBA00022992"/>
    </source>
</evidence>
<evidence type="ECO:0000256" key="4">
    <source>
        <dbReference type="ARBA" id="ARBA00022741"/>
    </source>
</evidence>
<dbReference type="SMART" id="SM00100">
    <property type="entry name" value="cNMP"/>
    <property type="match status" value="2"/>
</dbReference>
<protein>
    <submittedName>
        <fullName evidence="12">cAMP-dependent protein kinase</fullName>
        <ecNumber evidence="12">2.7.11.11</ecNumber>
    </submittedName>
</protein>
<evidence type="ECO:0000313" key="13">
    <source>
        <dbReference type="Proteomes" id="UP001224775"/>
    </source>
</evidence>
<dbReference type="GO" id="GO:0030553">
    <property type="term" value="F:cGMP binding"/>
    <property type="evidence" value="ECO:0007669"/>
    <property type="project" value="UniProtKB-KW"/>
</dbReference>
<evidence type="ECO:0000259" key="10">
    <source>
        <dbReference type="PROSITE" id="PS50011"/>
    </source>
</evidence>
<evidence type="ECO:0000256" key="8">
    <source>
        <dbReference type="PROSITE-ProRule" id="PRU10141"/>
    </source>
</evidence>
<dbReference type="Gene3D" id="3.30.200.20">
    <property type="entry name" value="Phosphorylase Kinase, domain 1"/>
    <property type="match status" value="1"/>
</dbReference>
<dbReference type="PROSITE" id="PS50042">
    <property type="entry name" value="CNMP_BINDING_3"/>
    <property type="match status" value="2"/>
</dbReference>
<accession>A0AAD8Y394</accession>
<dbReference type="InterPro" id="IPR017441">
    <property type="entry name" value="Protein_kinase_ATP_BS"/>
</dbReference>
<dbReference type="InterPro" id="IPR008271">
    <property type="entry name" value="Ser/Thr_kinase_AS"/>
</dbReference>
<feature type="region of interest" description="Disordered" evidence="9">
    <location>
        <begin position="1"/>
        <end position="119"/>
    </location>
</feature>
<dbReference type="CDD" id="cd00038">
    <property type="entry name" value="CAP_ED"/>
    <property type="match status" value="2"/>
</dbReference>
<dbReference type="GO" id="GO:0004691">
    <property type="term" value="F:cAMP-dependent protein kinase activity"/>
    <property type="evidence" value="ECO:0007669"/>
    <property type="project" value="UniProtKB-EC"/>
</dbReference>
<keyword evidence="5 12" id="KW-0418">Kinase</keyword>
<evidence type="ECO:0000259" key="11">
    <source>
        <dbReference type="PROSITE" id="PS50042"/>
    </source>
</evidence>
<feature type="domain" description="Protein kinase" evidence="10">
    <location>
        <begin position="535"/>
        <end position="793"/>
    </location>
</feature>
<dbReference type="GO" id="GO:0005524">
    <property type="term" value="F:ATP binding"/>
    <property type="evidence" value="ECO:0007669"/>
    <property type="project" value="UniProtKB-UniRule"/>
</dbReference>
<dbReference type="InterPro" id="IPR000595">
    <property type="entry name" value="cNMP-bd_dom"/>
</dbReference>
<comment type="caution">
    <text evidence="12">The sequence shown here is derived from an EMBL/GenBank/DDBJ whole genome shotgun (WGS) entry which is preliminary data.</text>
</comment>
<feature type="domain" description="Cyclic nucleotide-binding" evidence="11">
    <location>
        <begin position="244"/>
        <end position="370"/>
    </location>
</feature>
<gene>
    <name evidence="12" type="ORF">QTG54_010886</name>
</gene>
<keyword evidence="4 8" id="KW-0547">Nucleotide-binding</keyword>
<keyword evidence="2" id="KW-0140">cGMP</keyword>
<feature type="domain" description="Cyclic nucleotide-binding" evidence="11">
    <location>
        <begin position="378"/>
        <end position="488"/>
    </location>
</feature>
<keyword evidence="13" id="KW-1185">Reference proteome</keyword>
<dbReference type="Gene3D" id="2.60.120.10">
    <property type="entry name" value="Jelly Rolls"/>
    <property type="match status" value="2"/>
</dbReference>
<dbReference type="Pfam" id="PF00027">
    <property type="entry name" value="cNMP_binding"/>
    <property type="match status" value="2"/>
</dbReference>
<feature type="binding site" evidence="8">
    <location>
        <position position="573"/>
    </location>
    <ligand>
        <name>ATP</name>
        <dbReference type="ChEBI" id="CHEBI:30616"/>
    </ligand>
</feature>
<sequence length="857" mass="95912">MGCSSSKPTSVAEDDAPTAAVPAPSSALPVVEDTAAAALPSSTNSTIPSSFGNKKPPVSKERKVSFENSPAVNNRRGAQDTAAQGGSDTKQGGDNDDPFASHVHSSKHQQPKSSTNKNNQSIMEDSWAFLHRITKDKLLDASDVKSVESGKLEITSIRRYAQQLLVHLQEVELGQSAALGSSVLGGVTEPDEEEKEEVEGKAYRDGDRRALYDKQDFLSFKKEKSWKSEETQKLIRDIIQKKTLFEHYSEDEILEIVDVFKPVTFKKGECIIRQGDSYGDNFYVVETGQLNVHTNVAGNDGEDNQVLLRTCSKGDHFGEPGGLVGGQRSKRSISALTDCKCWSLARETFSCVISQLRHNQHEEKMKFFRACEIQGRSFNHIFDGIQIEGLAIAAKTDVFDEGSVIIRGGEPSDVFYFLRSGEVNAYEKGLYSSYDDDSLNKLAFAVKEKRAFGTTSILKRSNSPYTYVAKTPVRVYYITKDSFELMLGSLRDALDGNTVSQRSVARSKSSKSYRDRDVATMIADRVHSHLELKDLKFYKMLGKGAFGKVFLVQSTQDKALFALKCQVKNAIVKHRNQEKVLNECRILKTVGHDPNILGLHNVMQDKRHLYFLIDLLPGNELWFYKKKFKRFPESMARFYAASVLLAFERLHTDLIAYRDLKPENIVLDGEGYGVLVDFGLAKQIEEGQTFTGCGTPDYMAPEVILRIGHDWAVDYWTLGIFLYELVHDRAPFYDTDRIRRQKKILRGVDYVTFPTGFSEPLQDLIRHLLVGDQSKRLGRTQSGIQGIKSHRFFAGFDWEGLEARRIAPAIKPAIPQDLKTIGKGAVGASPVNDISVPTSNWNPNLKTFEGWLKDNNL</sequence>
<evidence type="ECO:0000256" key="9">
    <source>
        <dbReference type="SAM" id="MobiDB-lite"/>
    </source>
</evidence>
<dbReference type="PANTHER" id="PTHR24353">
    <property type="entry name" value="CYCLIC NUCLEOTIDE-DEPENDENT PROTEIN KINASE"/>
    <property type="match status" value="1"/>
</dbReference>
<keyword evidence="3 12" id="KW-0808">Transferase</keyword>
<feature type="compositionally biased region" description="Low complexity" evidence="9">
    <location>
        <begin position="17"/>
        <end position="32"/>
    </location>
</feature>
<feature type="compositionally biased region" description="Polar residues" evidence="9">
    <location>
        <begin position="40"/>
        <end position="52"/>
    </location>
</feature>
<proteinExistence type="predicted"/>
<evidence type="ECO:0000256" key="5">
    <source>
        <dbReference type="ARBA" id="ARBA00022777"/>
    </source>
</evidence>
<dbReference type="Pfam" id="PF00069">
    <property type="entry name" value="Pkinase"/>
    <property type="match status" value="1"/>
</dbReference>
<keyword evidence="7" id="KW-0142">cGMP-binding</keyword>
<dbReference type="PROSITE" id="PS00108">
    <property type="entry name" value="PROTEIN_KINASE_ST"/>
    <property type="match status" value="1"/>
</dbReference>
<dbReference type="InterPro" id="IPR018490">
    <property type="entry name" value="cNMP-bd_dom_sf"/>
</dbReference>
<dbReference type="InterPro" id="IPR011009">
    <property type="entry name" value="Kinase-like_dom_sf"/>
</dbReference>
<evidence type="ECO:0000256" key="2">
    <source>
        <dbReference type="ARBA" id="ARBA00022535"/>
    </source>
</evidence>
<dbReference type="AlphaFoldDB" id="A0AAD8Y394"/>
<organism evidence="12 13">
    <name type="scientific">Skeletonema marinoi</name>
    <dbReference type="NCBI Taxonomy" id="267567"/>
    <lineage>
        <taxon>Eukaryota</taxon>
        <taxon>Sar</taxon>
        <taxon>Stramenopiles</taxon>
        <taxon>Ochrophyta</taxon>
        <taxon>Bacillariophyta</taxon>
        <taxon>Coscinodiscophyceae</taxon>
        <taxon>Thalassiosirophycidae</taxon>
        <taxon>Thalassiosirales</taxon>
        <taxon>Skeletonemataceae</taxon>
        <taxon>Skeletonema</taxon>
        <taxon>Skeletonema marinoi-dohrnii complex</taxon>
    </lineage>
</organism>
<dbReference type="InterPro" id="IPR014710">
    <property type="entry name" value="RmlC-like_jellyroll"/>
</dbReference>